<dbReference type="NCBIfam" id="TIGR01727">
    <property type="entry name" value="oligo_HPY"/>
    <property type="match status" value="1"/>
</dbReference>
<reference evidence="11 12" key="1">
    <citation type="submission" date="2018-06" db="EMBL/GenBank/DDBJ databases">
        <authorList>
            <consortium name="Pathogen Informatics"/>
            <person name="Doyle S."/>
        </authorList>
    </citation>
    <scope>NUCLEOTIDE SEQUENCE [LARGE SCALE GENOMIC DNA]</scope>
    <source>
        <strain evidence="11 12">NCTC13076</strain>
    </source>
</reference>
<keyword evidence="9" id="KW-0472">Membrane</keyword>
<dbReference type="AlphaFoldDB" id="A0A2X1Y5Q4"/>
<gene>
    <name evidence="11" type="primary">gsiA_3</name>
    <name evidence="11" type="ORF">NCTC13076_01799</name>
</gene>
<dbReference type="PROSITE" id="PS00211">
    <property type="entry name" value="ABC_TRANSPORTER_1"/>
    <property type="match status" value="1"/>
</dbReference>
<evidence type="ECO:0000256" key="3">
    <source>
        <dbReference type="ARBA" id="ARBA00022448"/>
    </source>
</evidence>
<dbReference type="Pfam" id="PF08352">
    <property type="entry name" value="oligo_HPY"/>
    <property type="match status" value="1"/>
</dbReference>
<dbReference type="EC" id="3.6.3.-" evidence="11"/>
<evidence type="ECO:0000256" key="4">
    <source>
        <dbReference type="ARBA" id="ARBA00022475"/>
    </source>
</evidence>
<dbReference type="GO" id="GO:0015833">
    <property type="term" value="P:peptide transport"/>
    <property type="evidence" value="ECO:0007669"/>
    <property type="project" value="InterPro"/>
</dbReference>
<dbReference type="InterPro" id="IPR003439">
    <property type="entry name" value="ABC_transporter-like_ATP-bd"/>
</dbReference>
<keyword evidence="5" id="KW-0997">Cell inner membrane</keyword>
<dbReference type="InterPro" id="IPR017871">
    <property type="entry name" value="ABC_transporter-like_CS"/>
</dbReference>
<dbReference type="RefSeq" id="WP_112890296.1">
    <property type="nucleotide sequence ID" value="NZ_CP068103.1"/>
</dbReference>
<dbReference type="SMART" id="SM00382">
    <property type="entry name" value="AAA"/>
    <property type="match status" value="1"/>
</dbReference>
<keyword evidence="3" id="KW-0813">Transport</keyword>
<keyword evidence="4" id="KW-1003">Cell membrane</keyword>
<dbReference type="FunFam" id="3.40.50.300:FF:000016">
    <property type="entry name" value="Oligopeptide ABC transporter ATP-binding component"/>
    <property type="match status" value="1"/>
</dbReference>
<evidence type="ECO:0000256" key="7">
    <source>
        <dbReference type="ARBA" id="ARBA00022840"/>
    </source>
</evidence>
<name>A0A2X1Y5Q4_9FIRM</name>
<proteinExistence type="inferred from homology"/>
<keyword evidence="6" id="KW-0547">Nucleotide-binding</keyword>
<protein>
    <submittedName>
        <fullName evidence="11">Glutathione import ATP-binding protein GsiA</fullName>
        <ecNumber evidence="11">3.6.3.-</ecNumber>
    </submittedName>
</protein>
<dbReference type="CDD" id="cd03257">
    <property type="entry name" value="ABC_NikE_OppD_transporters"/>
    <property type="match status" value="1"/>
</dbReference>
<dbReference type="SUPFAM" id="SSF52540">
    <property type="entry name" value="P-loop containing nucleoside triphosphate hydrolases"/>
    <property type="match status" value="1"/>
</dbReference>
<dbReference type="InterPro" id="IPR050388">
    <property type="entry name" value="ABC_Ni/Peptide_Import"/>
</dbReference>
<dbReference type="GO" id="GO:0005524">
    <property type="term" value="F:ATP binding"/>
    <property type="evidence" value="ECO:0007669"/>
    <property type="project" value="UniProtKB-KW"/>
</dbReference>
<keyword evidence="11" id="KW-0378">Hydrolase</keyword>
<evidence type="ECO:0000259" key="10">
    <source>
        <dbReference type="PROSITE" id="PS50893"/>
    </source>
</evidence>
<evidence type="ECO:0000256" key="9">
    <source>
        <dbReference type="ARBA" id="ARBA00023136"/>
    </source>
</evidence>
<comment type="subcellular location">
    <subcellularLocation>
        <location evidence="1">Cell membrane</location>
        <topology evidence="1">Peripheral membrane protein</topology>
    </subcellularLocation>
</comment>
<dbReference type="InterPro" id="IPR003593">
    <property type="entry name" value="AAA+_ATPase"/>
</dbReference>
<evidence type="ECO:0000256" key="8">
    <source>
        <dbReference type="ARBA" id="ARBA00022967"/>
    </source>
</evidence>
<dbReference type="Pfam" id="PF00005">
    <property type="entry name" value="ABC_tran"/>
    <property type="match status" value="1"/>
</dbReference>
<evidence type="ECO:0000256" key="5">
    <source>
        <dbReference type="ARBA" id="ARBA00022519"/>
    </source>
</evidence>
<evidence type="ECO:0000313" key="11">
    <source>
        <dbReference type="EMBL" id="SPY48712.1"/>
    </source>
</evidence>
<keyword evidence="8" id="KW-1278">Translocase</keyword>
<evidence type="ECO:0000256" key="2">
    <source>
        <dbReference type="ARBA" id="ARBA00005417"/>
    </source>
</evidence>
<sequence>MNKLLEVKDLTVAFELNGELKNAVNHISFDLYEKDFVGLVGESGCGKTVATQTVLGIQSLDAHIVSGSCKLKGREVLNMSEEEWSKYRSRSISTIFQEPGSALNPLQKVGKQIEEILKIHYDFPKEKNKKIVLETMAKCGLRDTEAVYNKYPHELSGGMQQRIVIAMSLIANPYVLIADEPTTALDANIGKQIIELFKDIGKLYNGAILFISHDLNLIERISKRVLVMYAGRIVESAPTEELTKNPMHPYTKALVKAVPSYKKRGQKLYNIRGKVPALKNRSNEGCPFWDRCDHAMDICKEKFPETIDFNGHKVSCHLFGDENGRNIKN</sequence>
<comment type="similarity">
    <text evidence="2">Belongs to the ABC transporter superfamily.</text>
</comment>
<dbReference type="EMBL" id="UATM01000032">
    <property type="protein sequence ID" value="SPY48712.1"/>
    <property type="molecule type" value="Genomic_DNA"/>
</dbReference>
<dbReference type="Proteomes" id="UP000250070">
    <property type="component" value="Unassembled WGS sequence"/>
</dbReference>
<dbReference type="PANTHER" id="PTHR43297">
    <property type="entry name" value="OLIGOPEPTIDE TRANSPORT ATP-BINDING PROTEIN APPD"/>
    <property type="match status" value="1"/>
</dbReference>
<evidence type="ECO:0000256" key="1">
    <source>
        <dbReference type="ARBA" id="ARBA00004202"/>
    </source>
</evidence>
<keyword evidence="7 11" id="KW-0067">ATP-binding</keyword>
<evidence type="ECO:0000256" key="6">
    <source>
        <dbReference type="ARBA" id="ARBA00022741"/>
    </source>
</evidence>
<evidence type="ECO:0000313" key="12">
    <source>
        <dbReference type="Proteomes" id="UP000250070"/>
    </source>
</evidence>
<accession>A0A2X1Y5Q4</accession>
<organism evidence="11 12">
    <name type="scientific">Peptoniphilus harei</name>
    <dbReference type="NCBI Taxonomy" id="54005"/>
    <lineage>
        <taxon>Bacteria</taxon>
        <taxon>Bacillati</taxon>
        <taxon>Bacillota</taxon>
        <taxon>Tissierellia</taxon>
        <taxon>Tissierellales</taxon>
        <taxon>Peptoniphilaceae</taxon>
        <taxon>Peptoniphilus</taxon>
    </lineage>
</organism>
<dbReference type="GeneID" id="83861494"/>
<dbReference type="InterPro" id="IPR013563">
    <property type="entry name" value="Oligopep_ABC_C"/>
</dbReference>
<dbReference type="InterPro" id="IPR027417">
    <property type="entry name" value="P-loop_NTPase"/>
</dbReference>
<dbReference type="PROSITE" id="PS50893">
    <property type="entry name" value="ABC_TRANSPORTER_2"/>
    <property type="match status" value="1"/>
</dbReference>
<dbReference type="PANTHER" id="PTHR43297:SF14">
    <property type="entry name" value="ATPASE AAA-TYPE CORE DOMAIN-CONTAINING PROTEIN"/>
    <property type="match status" value="1"/>
</dbReference>
<dbReference type="GO" id="GO:0005886">
    <property type="term" value="C:plasma membrane"/>
    <property type="evidence" value="ECO:0007669"/>
    <property type="project" value="UniProtKB-SubCell"/>
</dbReference>
<dbReference type="Gene3D" id="3.40.50.300">
    <property type="entry name" value="P-loop containing nucleotide triphosphate hydrolases"/>
    <property type="match status" value="1"/>
</dbReference>
<dbReference type="GO" id="GO:0016887">
    <property type="term" value="F:ATP hydrolysis activity"/>
    <property type="evidence" value="ECO:0007669"/>
    <property type="project" value="InterPro"/>
</dbReference>
<feature type="domain" description="ABC transporter" evidence="10">
    <location>
        <begin position="5"/>
        <end position="255"/>
    </location>
</feature>
<dbReference type="OrthoDB" id="9806285at2"/>